<dbReference type="Proteomes" id="UP000580250">
    <property type="component" value="Unassembled WGS sequence"/>
</dbReference>
<accession>A0A6V7Y8J6</accession>
<dbReference type="EMBL" id="CAJEWN010003574">
    <property type="protein sequence ID" value="CAD2208029.1"/>
    <property type="molecule type" value="Genomic_DNA"/>
</dbReference>
<sequence length="93" mass="11458">MLIITISKQEDPVKKRRKREEDNYTVPLWVKEFFNTYPHNYWEAIRDYEQELEQHKVKVEEKTKQVINEKDDIQKEEFQQELVHLHSLSEGKK</sequence>
<evidence type="ECO:0000313" key="3">
    <source>
        <dbReference type="Proteomes" id="UP000580250"/>
    </source>
</evidence>
<name>A0A6V7Y8J6_MELEN</name>
<keyword evidence="1" id="KW-0175">Coiled coil</keyword>
<dbReference type="AlphaFoldDB" id="A0A6V7Y8J6"/>
<evidence type="ECO:0000256" key="1">
    <source>
        <dbReference type="SAM" id="Coils"/>
    </source>
</evidence>
<evidence type="ECO:0000313" key="2">
    <source>
        <dbReference type="EMBL" id="CAD2208029.1"/>
    </source>
</evidence>
<proteinExistence type="predicted"/>
<reference evidence="2 3" key="1">
    <citation type="submission" date="2020-08" db="EMBL/GenBank/DDBJ databases">
        <authorList>
            <person name="Koutsovoulos G."/>
            <person name="Danchin GJ E."/>
        </authorList>
    </citation>
    <scope>NUCLEOTIDE SEQUENCE [LARGE SCALE GENOMIC DNA]</scope>
</reference>
<organism evidence="2 3">
    <name type="scientific">Meloidogyne enterolobii</name>
    <name type="common">Root-knot nematode worm</name>
    <name type="synonym">Meloidogyne mayaguensis</name>
    <dbReference type="NCBI Taxonomy" id="390850"/>
    <lineage>
        <taxon>Eukaryota</taxon>
        <taxon>Metazoa</taxon>
        <taxon>Ecdysozoa</taxon>
        <taxon>Nematoda</taxon>
        <taxon>Chromadorea</taxon>
        <taxon>Rhabditida</taxon>
        <taxon>Tylenchina</taxon>
        <taxon>Tylenchomorpha</taxon>
        <taxon>Tylenchoidea</taxon>
        <taxon>Meloidogynidae</taxon>
        <taxon>Meloidogyninae</taxon>
        <taxon>Meloidogyne</taxon>
    </lineage>
</organism>
<comment type="caution">
    <text evidence="2">The sequence shown here is derived from an EMBL/GenBank/DDBJ whole genome shotgun (WGS) entry which is preliminary data.</text>
</comment>
<feature type="coiled-coil region" evidence="1">
    <location>
        <begin position="45"/>
        <end position="76"/>
    </location>
</feature>
<gene>
    <name evidence="2" type="ORF">MENT_LOCUS62024</name>
</gene>
<protein>
    <submittedName>
        <fullName evidence="2">Uncharacterized protein</fullName>
    </submittedName>
</protein>